<dbReference type="InterPro" id="IPR000792">
    <property type="entry name" value="Tscrpt_reg_LuxR_C"/>
</dbReference>
<dbReference type="PROSITE" id="PS00622">
    <property type="entry name" value="HTH_LUXR_1"/>
    <property type="match status" value="1"/>
</dbReference>
<keyword evidence="1" id="KW-0805">Transcription regulation</keyword>
<evidence type="ECO:0000256" key="3">
    <source>
        <dbReference type="ARBA" id="ARBA00023163"/>
    </source>
</evidence>
<keyword evidence="3" id="KW-0804">Transcription</keyword>
<dbReference type="Proteomes" id="UP000483035">
    <property type="component" value="Unassembled WGS sequence"/>
</dbReference>
<proteinExistence type="predicted"/>
<dbReference type="AlphaFoldDB" id="A0A6L9UAF6"/>
<dbReference type="SMART" id="SM00421">
    <property type="entry name" value="HTH_LUXR"/>
    <property type="match status" value="1"/>
</dbReference>
<dbReference type="InterPro" id="IPR036388">
    <property type="entry name" value="WH-like_DNA-bd_sf"/>
</dbReference>
<dbReference type="InterPro" id="IPR011990">
    <property type="entry name" value="TPR-like_helical_dom_sf"/>
</dbReference>
<evidence type="ECO:0000256" key="4">
    <source>
        <dbReference type="SAM" id="MobiDB-lite"/>
    </source>
</evidence>
<evidence type="ECO:0000256" key="2">
    <source>
        <dbReference type="ARBA" id="ARBA00023125"/>
    </source>
</evidence>
<dbReference type="SUPFAM" id="SSF48452">
    <property type="entry name" value="TPR-like"/>
    <property type="match status" value="1"/>
</dbReference>
<evidence type="ECO:0000313" key="7">
    <source>
        <dbReference type="Proteomes" id="UP000483035"/>
    </source>
</evidence>
<protein>
    <recommendedName>
        <fullName evidence="5">HTH luxR-type domain-containing protein</fullName>
    </recommendedName>
</protein>
<dbReference type="GO" id="GO:0003677">
    <property type="term" value="F:DNA binding"/>
    <property type="evidence" value="ECO:0007669"/>
    <property type="project" value="UniProtKB-KW"/>
</dbReference>
<gene>
    <name evidence="6" type="ORF">GR212_22100</name>
</gene>
<dbReference type="PANTHER" id="PTHR44688:SF16">
    <property type="entry name" value="DNA-BINDING TRANSCRIPTIONAL ACTIVATOR DEVR_DOSR"/>
    <property type="match status" value="1"/>
</dbReference>
<evidence type="ECO:0000256" key="1">
    <source>
        <dbReference type="ARBA" id="ARBA00023015"/>
    </source>
</evidence>
<comment type="caution">
    <text evidence="6">The sequence shown here is derived from an EMBL/GenBank/DDBJ whole genome shotgun (WGS) entry which is preliminary data.</text>
</comment>
<feature type="region of interest" description="Disordered" evidence="4">
    <location>
        <begin position="1"/>
        <end position="56"/>
    </location>
</feature>
<reference evidence="6 7" key="1">
    <citation type="submission" date="2019-12" db="EMBL/GenBank/DDBJ databases">
        <title>Rhizobium genotypes associated with high levels of biological nitrogen fixation by grain legumes in a temperate-maritime cropping system.</title>
        <authorList>
            <person name="Maluk M."/>
            <person name="Francesc Ferrando Molina F."/>
            <person name="Lopez Del Egido L."/>
            <person name="Lafos M."/>
            <person name="Langarica-Fuentes A."/>
            <person name="Gebre Yohannes G."/>
            <person name="Young M.W."/>
            <person name="Martin P."/>
            <person name="Gantlett R."/>
            <person name="Kenicer G."/>
            <person name="Hawes C."/>
            <person name="Begg G.S."/>
            <person name="Quilliam R.S."/>
            <person name="Squire G.R."/>
            <person name="Poole P.S."/>
            <person name="Young P.W."/>
            <person name="Iannetta P.M."/>
            <person name="James E.K."/>
        </authorList>
    </citation>
    <scope>NUCLEOTIDE SEQUENCE [LARGE SCALE GENOMIC DNA]</scope>
    <source>
        <strain evidence="6 7">JHI1118</strain>
    </source>
</reference>
<dbReference type="InterPro" id="IPR041617">
    <property type="entry name" value="TPR_MalT"/>
</dbReference>
<dbReference type="InterPro" id="IPR016032">
    <property type="entry name" value="Sig_transdc_resp-reg_C-effctor"/>
</dbReference>
<feature type="domain" description="HTH luxR-type" evidence="5">
    <location>
        <begin position="505"/>
        <end position="570"/>
    </location>
</feature>
<name>A0A6L9UAF6_9HYPH</name>
<dbReference type="SUPFAM" id="SSF46894">
    <property type="entry name" value="C-terminal effector domain of the bipartite response regulators"/>
    <property type="match status" value="1"/>
</dbReference>
<dbReference type="Pfam" id="PF00196">
    <property type="entry name" value="GerE"/>
    <property type="match status" value="1"/>
</dbReference>
<dbReference type="PANTHER" id="PTHR44688">
    <property type="entry name" value="DNA-BINDING TRANSCRIPTIONAL ACTIVATOR DEVR_DOSR"/>
    <property type="match status" value="1"/>
</dbReference>
<evidence type="ECO:0000259" key="5">
    <source>
        <dbReference type="PROSITE" id="PS50043"/>
    </source>
</evidence>
<dbReference type="GO" id="GO:0006355">
    <property type="term" value="P:regulation of DNA-templated transcription"/>
    <property type="evidence" value="ECO:0007669"/>
    <property type="project" value="InterPro"/>
</dbReference>
<dbReference type="Gene3D" id="1.10.10.10">
    <property type="entry name" value="Winged helix-like DNA-binding domain superfamily/Winged helix DNA-binding domain"/>
    <property type="match status" value="1"/>
</dbReference>
<keyword evidence="2" id="KW-0238">DNA-binding</keyword>
<organism evidence="6 7">
    <name type="scientific">Rhizobium lusitanum</name>
    <dbReference type="NCBI Taxonomy" id="293958"/>
    <lineage>
        <taxon>Bacteria</taxon>
        <taxon>Pseudomonadati</taxon>
        <taxon>Pseudomonadota</taxon>
        <taxon>Alphaproteobacteria</taxon>
        <taxon>Hyphomicrobiales</taxon>
        <taxon>Rhizobiaceae</taxon>
        <taxon>Rhizobium/Agrobacterium group</taxon>
        <taxon>Rhizobium</taxon>
    </lineage>
</organism>
<accession>A0A6L9UAF6</accession>
<sequence>MTHDHDMRDGGGSTRLDSEIDLSSIRQQAPGSRKDHGTLRQHPTPSAERRSADEDPAVADSDQVFFMVKQLGRPDTETETVPSIHIGRSIWRARRLLSQLRIDEGLELIARIERALVHLRPGKADVFRKDVGLLRTMALAMQDSCHAAFATASALLGKNASHTDNAAAAALCRFAHWQLGHLGHVDASVWGGRNTALAGHRMPADILSLIVDAAIELQQLRLSAARRTAMEALGLAERLDRPEPALAALAASVAAQALYEEGLLEEAEELLLRRLETIKATGLLDSVWRTHFILSRIAAQREQYDFALLLLRQAETIGQKRGWSRLIAACFEERLNLLLRAGRAKEAELYAARLDRFAAGFEPRGSEPAITIRRHRDIAHVRLDLAAEQAAAALAELQRLHAEAIQRHDLLLALRLGLQKAAALEMLGRPAQAETLVLRALRLGAILGLFQIFIDEGTAVGGIVRRVYENALKPGGDAADILVYAGGLISHGDTVAPVPSKSKSKPKSYDCLSTREQDILRLVSQGLSNKRIAQSLKIAPETVKSHIKRIFSKLAVKTRAEAVARADALGLLIVSTQ</sequence>
<dbReference type="PROSITE" id="PS50043">
    <property type="entry name" value="HTH_LUXR_2"/>
    <property type="match status" value="1"/>
</dbReference>
<dbReference type="Gene3D" id="1.25.40.10">
    <property type="entry name" value="Tetratricopeptide repeat domain"/>
    <property type="match status" value="1"/>
</dbReference>
<dbReference type="EMBL" id="WUEY01000011">
    <property type="protein sequence ID" value="NEI72281.1"/>
    <property type="molecule type" value="Genomic_DNA"/>
</dbReference>
<evidence type="ECO:0000313" key="6">
    <source>
        <dbReference type="EMBL" id="NEI72281.1"/>
    </source>
</evidence>
<dbReference type="PRINTS" id="PR00038">
    <property type="entry name" value="HTHLUXR"/>
</dbReference>
<dbReference type="CDD" id="cd06170">
    <property type="entry name" value="LuxR_C_like"/>
    <property type="match status" value="1"/>
</dbReference>
<dbReference type="Pfam" id="PF17874">
    <property type="entry name" value="TPR_MalT"/>
    <property type="match status" value="1"/>
</dbReference>